<proteinExistence type="predicted"/>
<dbReference type="SUPFAM" id="SSF103088">
    <property type="entry name" value="OmpA-like"/>
    <property type="match status" value="1"/>
</dbReference>
<gene>
    <name evidence="1" type="ORF">O3E_01325</name>
</gene>
<dbReference type="Proteomes" id="UP000031624">
    <property type="component" value="Chromosome"/>
</dbReference>
<dbReference type="InterPro" id="IPR036737">
    <property type="entry name" value="OmpA-like_sf"/>
</dbReference>
<dbReference type="KEGG" id="paly:O3E_01325"/>
<name>A0AAU8RPH9_9GAMM</name>
<reference evidence="1 2" key="1">
    <citation type="submission" date="2014-04" db="EMBL/GenBank/DDBJ databases">
        <title>Genome reduction and metabolic complementation of the dual endosymbionts in the whitefly Bemisia tabaci.</title>
        <authorList>
            <person name="Rao Q."/>
            <person name="Rollat-Farnier P.-A."/>
            <person name="Zhang Z.-X."/>
            <person name="Santos-Garcia D."/>
            <person name="Silva F.J."/>
            <person name="Moya A."/>
            <person name="Zhu D.-T."/>
            <person name="Klein C.C."/>
            <person name="Vavre F."/>
            <person name="Sagot M.-F."/>
            <person name="Liu S.-S."/>
            <person name="Mouton L."/>
            <person name="Wang X.-W."/>
        </authorList>
    </citation>
    <scope>NUCLEOTIDE SEQUENCE [LARGE SCALE GENOMIC DNA]</scope>
    <source>
        <strain evidence="1 2">BT-Q</strain>
    </source>
</reference>
<accession>A0AAU8RPH9</accession>
<protein>
    <submittedName>
        <fullName evidence="1">Peptidoglycan-binding protein</fullName>
    </submittedName>
</protein>
<dbReference type="EMBL" id="CP007563">
    <property type="protein sequence ID" value="AJF24154.1"/>
    <property type="molecule type" value="Genomic_DNA"/>
</dbReference>
<dbReference type="Gene3D" id="3.30.1330.60">
    <property type="entry name" value="OmpA-like domain"/>
    <property type="match status" value="1"/>
</dbReference>
<dbReference type="RefSeq" id="WP_014943270.1">
    <property type="nucleotide sequence ID" value="NZ_CP007563.1"/>
</dbReference>
<organism evidence="1 2">
    <name type="scientific">Candidatus Portiera aleyrodidarum MED</name>
    <name type="common">Bemisia tabaci</name>
    <dbReference type="NCBI Taxonomy" id="1163752"/>
    <lineage>
        <taxon>Bacteria</taxon>
        <taxon>Pseudomonadati</taxon>
        <taxon>Pseudomonadota</taxon>
        <taxon>Gammaproteobacteria</taxon>
        <taxon>Candidatus Johnevansiales</taxon>
        <taxon>Candidatus Johnevansiaceae</taxon>
        <taxon>Candidatus Portiera</taxon>
    </lineage>
</organism>
<sequence>MIKKYMLKRLILAISLLLVLKNNNVILNEIKLNKFFIFNKAPFIKTIYFNYDLYYFSNKINNILKQYVIYIRNNPSKQLLLKINTNVLGNIKYNFILNKSRMSFIVNNLVLNGIHKNNIKYIICVKNKKVSNELNTLNNNKLIVNIL</sequence>
<evidence type="ECO:0000313" key="1">
    <source>
        <dbReference type="EMBL" id="AJF24154.1"/>
    </source>
</evidence>
<dbReference type="AlphaFoldDB" id="A0AAU8RPH9"/>
<evidence type="ECO:0000313" key="2">
    <source>
        <dbReference type="Proteomes" id="UP000031624"/>
    </source>
</evidence>